<reference evidence="1" key="2">
    <citation type="journal article" date="2015" name="Fish Shellfish Immunol.">
        <title>Early steps in the European eel (Anguilla anguilla)-Vibrio vulnificus interaction in the gills: Role of the RtxA13 toxin.</title>
        <authorList>
            <person name="Callol A."/>
            <person name="Pajuelo D."/>
            <person name="Ebbesson L."/>
            <person name="Teles M."/>
            <person name="MacKenzie S."/>
            <person name="Amaro C."/>
        </authorList>
    </citation>
    <scope>NUCLEOTIDE SEQUENCE</scope>
</reference>
<dbReference type="AlphaFoldDB" id="A0A0E9SD28"/>
<reference evidence="1" key="1">
    <citation type="submission" date="2014-11" db="EMBL/GenBank/DDBJ databases">
        <authorList>
            <person name="Amaro Gonzalez C."/>
        </authorList>
    </citation>
    <scope>NUCLEOTIDE SEQUENCE</scope>
</reference>
<dbReference type="EMBL" id="GBXM01069425">
    <property type="protein sequence ID" value="JAH39152.1"/>
    <property type="molecule type" value="Transcribed_RNA"/>
</dbReference>
<sequence length="57" mass="6262">MTFICTGFCSLEHIRLYIPLEGMTAAVVPACIPRAMPTHFTHIAAMARVRGWSVGPM</sequence>
<name>A0A0E9SD28_ANGAN</name>
<accession>A0A0E9SD28</accession>
<proteinExistence type="predicted"/>
<protein>
    <submittedName>
        <fullName evidence="1">Uncharacterized protein</fullName>
    </submittedName>
</protein>
<organism evidence="1">
    <name type="scientific">Anguilla anguilla</name>
    <name type="common">European freshwater eel</name>
    <name type="synonym">Muraena anguilla</name>
    <dbReference type="NCBI Taxonomy" id="7936"/>
    <lineage>
        <taxon>Eukaryota</taxon>
        <taxon>Metazoa</taxon>
        <taxon>Chordata</taxon>
        <taxon>Craniata</taxon>
        <taxon>Vertebrata</taxon>
        <taxon>Euteleostomi</taxon>
        <taxon>Actinopterygii</taxon>
        <taxon>Neopterygii</taxon>
        <taxon>Teleostei</taxon>
        <taxon>Anguilliformes</taxon>
        <taxon>Anguillidae</taxon>
        <taxon>Anguilla</taxon>
    </lineage>
</organism>
<evidence type="ECO:0000313" key="1">
    <source>
        <dbReference type="EMBL" id="JAH39152.1"/>
    </source>
</evidence>